<dbReference type="Proteomes" id="UP000321570">
    <property type="component" value="Unassembled WGS sequence"/>
</dbReference>
<dbReference type="Pfam" id="PF13499">
    <property type="entry name" value="EF-hand_7"/>
    <property type="match status" value="3"/>
</dbReference>
<dbReference type="PANTHER" id="PTHR34524:SF6">
    <property type="entry name" value="CALCYPHOSINE LIKE"/>
    <property type="match status" value="1"/>
</dbReference>
<feature type="domain" description="EF-hand" evidence="4">
    <location>
        <begin position="122"/>
        <end position="157"/>
    </location>
</feature>
<organism evidence="5 6">
    <name type="scientific">Hymenolepis diminuta</name>
    <name type="common">Rat tapeworm</name>
    <dbReference type="NCBI Taxonomy" id="6216"/>
    <lineage>
        <taxon>Eukaryota</taxon>
        <taxon>Metazoa</taxon>
        <taxon>Spiralia</taxon>
        <taxon>Lophotrochozoa</taxon>
        <taxon>Platyhelminthes</taxon>
        <taxon>Cestoda</taxon>
        <taxon>Eucestoda</taxon>
        <taxon>Cyclophyllidea</taxon>
        <taxon>Hymenolepididae</taxon>
        <taxon>Hymenolepis</taxon>
    </lineage>
</organism>
<evidence type="ECO:0000259" key="4">
    <source>
        <dbReference type="PROSITE" id="PS50222"/>
    </source>
</evidence>
<evidence type="ECO:0000256" key="1">
    <source>
        <dbReference type="ARBA" id="ARBA00022723"/>
    </source>
</evidence>
<dbReference type="InterPro" id="IPR051581">
    <property type="entry name" value="Ca-bind"/>
</dbReference>
<keyword evidence="2" id="KW-0677">Repeat</keyword>
<evidence type="ECO:0000313" key="6">
    <source>
        <dbReference type="Proteomes" id="UP000321570"/>
    </source>
</evidence>
<keyword evidence="1" id="KW-0479">Metal-binding</keyword>
<evidence type="ECO:0000313" key="5">
    <source>
        <dbReference type="EMBL" id="VUZ49135.1"/>
    </source>
</evidence>
<feature type="domain" description="EF-hand" evidence="4">
    <location>
        <begin position="36"/>
        <end position="71"/>
    </location>
</feature>
<proteinExistence type="predicted"/>
<dbReference type="EMBL" id="CABIJS010000322">
    <property type="protein sequence ID" value="VUZ49135.1"/>
    <property type="molecule type" value="Genomic_DNA"/>
</dbReference>
<dbReference type="SMART" id="SM00054">
    <property type="entry name" value="EFh"/>
    <property type="match status" value="6"/>
</dbReference>
<feature type="domain" description="EF-hand" evidence="4">
    <location>
        <begin position="208"/>
        <end position="243"/>
    </location>
</feature>
<dbReference type="InterPro" id="IPR018247">
    <property type="entry name" value="EF_Hand_1_Ca_BS"/>
</dbReference>
<dbReference type="AlphaFoldDB" id="A0A564YPH1"/>
<dbReference type="PROSITE" id="PS50222">
    <property type="entry name" value="EF_HAND_2"/>
    <property type="match status" value="3"/>
</dbReference>
<dbReference type="PROSITE" id="PS00018">
    <property type="entry name" value="EF_HAND_1"/>
    <property type="match status" value="3"/>
</dbReference>
<dbReference type="PANTHER" id="PTHR34524">
    <property type="entry name" value="CALCYPHOSIN"/>
    <property type="match status" value="1"/>
</dbReference>
<dbReference type="InterPro" id="IPR011992">
    <property type="entry name" value="EF-hand-dom_pair"/>
</dbReference>
<keyword evidence="6" id="KW-1185">Reference proteome</keyword>
<evidence type="ECO:0000256" key="2">
    <source>
        <dbReference type="ARBA" id="ARBA00022737"/>
    </source>
</evidence>
<sequence>MSRSRGVKALFERMDRDGSRKIDSIELRHALGEDNVSKEVIDKLFKKYDKNHDGVLDEKEIKKFFKDNNMYLELCNENLMPTPDRPSRSKGGVKGLFERIDKDGSNKIDCRELREALGEDNISSQLVRKLFDEYDKNHDGYLDLKELKKFFKDNKLYSDLCAENLKMVDEKHSRPNKGVKGLFEKMDKDGSNKIDCQELREALGEDNVSEDLIKKLFKKYDKNNDGVLDRKEVKKFFKSNQLYADLCAANLK</sequence>
<name>A0A564YPH1_HYMDI</name>
<keyword evidence="3" id="KW-0106">Calcium</keyword>
<dbReference type="Gene3D" id="1.10.238.10">
    <property type="entry name" value="EF-hand"/>
    <property type="match status" value="3"/>
</dbReference>
<dbReference type="InterPro" id="IPR002048">
    <property type="entry name" value="EF_hand_dom"/>
</dbReference>
<gene>
    <name evidence="5" type="ORF">WMSIL1_LOCUS8305</name>
</gene>
<accession>A0A564YPH1</accession>
<protein>
    <recommendedName>
        <fullName evidence="4">EF-hand domain-containing protein</fullName>
    </recommendedName>
</protein>
<evidence type="ECO:0000256" key="3">
    <source>
        <dbReference type="ARBA" id="ARBA00022837"/>
    </source>
</evidence>
<reference evidence="5 6" key="1">
    <citation type="submission" date="2019-07" db="EMBL/GenBank/DDBJ databases">
        <authorList>
            <person name="Jastrzebski P J."/>
            <person name="Paukszto L."/>
            <person name="Jastrzebski P J."/>
        </authorList>
    </citation>
    <scope>NUCLEOTIDE SEQUENCE [LARGE SCALE GENOMIC DNA]</scope>
    <source>
        <strain evidence="5 6">WMS-il1</strain>
    </source>
</reference>
<dbReference type="SUPFAM" id="SSF47473">
    <property type="entry name" value="EF-hand"/>
    <property type="match status" value="2"/>
</dbReference>
<dbReference type="GO" id="GO:0005509">
    <property type="term" value="F:calcium ion binding"/>
    <property type="evidence" value="ECO:0007669"/>
    <property type="project" value="InterPro"/>
</dbReference>